<dbReference type="AlphaFoldDB" id="M7AXD8"/>
<proteinExistence type="predicted"/>
<evidence type="ECO:0000313" key="2">
    <source>
        <dbReference type="Proteomes" id="UP000031443"/>
    </source>
</evidence>
<dbReference type="Proteomes" id="UP000031443">
    <property type="component" value="Unassembled WGS sequence"/>
</dbReference>
<keyword evidence="2" id="KW-1185">Reference proteome</keyword>
<sequence length="95" mass="10636">MAAAGSGNQHVLAARAASRSAHWLGTVNRNHWELRVDVPVDSQCKHCLVAGLRITLLGQDDEEPVQHPQACRVMFNTFQGLIALWARILLWNFLH</sequence>
<protein>
    <submittedName>
        <fullName evidence="1">Uncharacterized protein</fullName>
    </submittedName>
</protein>
<accession>M7AXD8</accession>
<evidence type="ECO:0000313" key="1">
    <source>
        <dbReference type="EMBL" id="EMP27730.1"/>
    </source>
</evidence>
<name>M7AXD8_CHEMY</name>
<gene>
    <name evidence="1" type="ORF">UY3_15175</name>
</gene>
<dbReference type="EMBL" id="KB567671">
    <property type="protein sequence ID" value="EMP27730.1"/>
    <property type="molecule type" value="Genomic_DNA"/>
</dbReference>
<reference evidence="2" key="1">
    <citation type="journal article" date="2013" name="Nat. Genet.">
        <title>The draft genomes of soft-shell turtle and green sea turtle yield insights into the development and evolution of the turtle-specific body plan.</title>
        <authorList>
            <person name="Wang Z."/>
            <person name="Pascual-Anaya J."/>
            <person name="Zadissa A."/>
            <person name="Li W."/>
            <person name="Niimura Y."/>
            <person name="Huang Z."/>
            <person name="Li C."/>
            <person name="White S."/>
            <person name="Xiong Z."/>
            <person name="Fang D."/>
            <person name="Wang B."/>
            <person name="Ming Y."/>
            <person name="Chen Y."/>
            <person name="Zheng Y."/>
            <person name="Kuraku S."/>
            <person name="Pignatelli M."/>
            <person name="Herrero J."/>
            <person name="Beal K."/>
            <person name="Nozawa M."/>
            <person name="Li Q."/>
            <person name="Wang J."/>
            <person name="Zhang H."/>
            <person name="Yu L."/>
            <person name="Shigenobu S."/>
            <person name="Wang J."/>
            <person name="Liu J."/>
            <person name="Flicek P."/>
            <person name="Searle S."/>
            <person name="Wang J."/>
            <person name="Kuratani S."/>
            <person name="Yin Y."/>
            <person name="Aken B."/>
            <person name="Zhang G."/>
            <person name="Irie N."/>
        </authorList>
    </citation>
    <scope>NUCLEOTIDE SEQUENCE [LARGE SCALE GENOMIC DNA]</scope>
</reference>
<organism evidence="1 2">
    <name type="scientific">Chelonia mydas</name>
    <name type="common">Green sea-turtle</name>
    <name type="synonym">Chelonia agassizi</name>
    <dbReference type="NCBI Taxonomy" id="8469"/>
    <lineage>
        <taxon>Eukaryota</taxon>
        <taxon>Metazoa</taxon>
        <taxon>Chordata</taxon>
        <taxon>Craniata</taxon>
        <taxon>Vertebrata</taxon>
        <taxon>Euteleostomi</taxon>
        <taxon>Archelosauria</taxon>
        <taxon>Testudinata</taxon>
        <taxon>Testudines</taxon>
        <taxon>Cryptodira</taxon>
        <taxon>Durocryptodira</taxon>
        <taxon>Americhelydia</taxon>
        <taxon>Chelonioidea</taxon>
        <taxon>Cheloniidae</taxon>
        <taxon>Chelonia</taxon>
    </lineage>
</organism>